<dbReference type="OrthoDB" id="249703at2759"/>
<feature type="domain" description="EF-1-gamma C-terminal" evidence="5">
    <location>
        <begin position="266"/>
        <end position="426"/>
    </location>
</feature>
<dbReference type="Gene3D" id="3.30.70.1010">
    <property type="entry name" value="Translation elongation factor EF1B, gamma chain, conserved domain"/>
    <property type="match status" value="1"/>
</dbReference>
<dbReference type="Pfam" id="PF00647">
    <property type="entry name" value="EF1G"/>
    <property type="match status" value="1"/>
</dbReference>
<dbReference type="PROSITE" id="PS50404">
    <property type="entry name" value="GST_NTER"/>
    <property type="match status" value="1"/>
</dbReference>
<keyword evidence="1 3" id="KW-0251">Elongation factor</keyword>
<gene>
    <name evidence="8" type="ORF">C922_01872</name>
</gene>
<dbReference type="SUPFAM" id="SSF52833">
    <property type="entry name" value="Thioredoxin-like"/>
    <property type="match status" value="1"/>
</dbReference>
<evidence type="ECO:0000313" key="9">
    <source>
        <dbReference type="Proteomes" id="UP000030640"/>
    </source>
</evidence>
<evidence type="ECO:0000256" key="4">
    <source>
        <dbReference type="SAM" id="MobiDB-lite"/>
    </source>
</evidence>
<feature type="compositionally biased region" description="Acidic residues" evidence="4">
    <location>
        <begin position="246"/>
        <end position="258"/>
    </location>
</feature>
<evidence type="ECO:0000256" key="3">
    <source>
        <dbReference type="PROSITE-ProRule" id="PRU00519"/>
    </source>
</evidence>
<dbReference type="GO" id="GO:0003746">
    <property type="term" value="F:translation elongation factor activity"/>
    <property type="evidence" value="ECO:0007669"/>
    <property type="project" value="UniProtKB-UniRule"/>
</dbReference>
<reference evidence="8 9" key="1">
    <citation type="submission" date="2013-02" db="EMBL/GenBank/DDBJ databases">
        <title>The Genome Sequence of Plasmodium inui San Antonio 1.</title>
        <authorList>
            <consortium name="The Broad Institute Genome Sequencing Platform"/>
            <consortium name="The Broad Institute Genome Sequencing Center for Infectious Disease"/>
            <person name="Neafsey D."/>
            <person name="Cheeseman I."/>
            <person name="Volkman S."/>
            <person name="Adams J."/>
            <person name="Walker B."/>
            <person name="Young S.K."/>
            <person name="Zeng Q."/>
            <person name="Gargeya S."/>
            <person name="Fitzgerald M."/>
            <person name="Haas B."/>
            <person name="Abouelleil A."/>
            <person name="Alvarado L."/>
            <person name="Arachchi H.M."/>
            <person name="Berlin A.M."/>
            <person name="Chapman S.B."/>
            <person name="Dewar J."/>
            <person name="Goldberg J."/>
            <person name="Griggs A."/>
            <person name="Gujja S."/>
            <person name="Hansen M."/>
            <person name="Howarth C."/>
            <person name="Imamovic A."/>
            <person name="Larimer J."/>
            <person name="McCowan C."/>
            <person name="Murphy C."/>
            <person name="Neiman D."/>
            <person name="Pearson M."/>
            <person name="Priest M."/>
            <person name="Roberts A."/>
            <person name="Saif S."/>
            <person name="Shea T."/>
            <person name="Sisk P."/>
            <person name="Sykes S."/>
            <person name="Wortman J."/>
            <person name="Nusbaum C."/>
            <person name="Birren B."/>
        </authorList>
    </citation>
    <scope>NUCLEOTIDE SEQUENCE [LARGE SCALE GENOMIC DNA]</scope>
    <source>
        <strain evidence="8 9">San Antonio 1</strain>
    </source>
</reference>
<dbReference type="Pfam" id="PF14497">
    <property type="entry name" value="GST_C_3"/>
    <property type="match status" value="1"/>
</dbReference>
<dbReference type="InterPro" id="IPR004045">
    <property type="entry name" value="Glutathione_S-Trfase_N"/>
</dbReference>
<dbReference type="SFLD" id="SFLDS00019">
    <property type="entry name" value="Glutathione_Transferase_(cytos"/>
    <property type="match status" value="1"/>
</dbReference>
<dbReference type="GO" id="GO:0005737">
    <property type="term" value="C:cytoplasm"/>
    <property type="evidence" value="ECO:0007669"/>
    <property type="project" value="TreeGrafter"/>
</dbReference>
<dbReference type="InterPro" id="IPR004046">
    <property type="entry name" value="GST_C"/>
</dbReference>
<proteinExistence type="predicted"/>
<dbReference type="SMART" id="SM01183">
    <property type="entry name" value="EF1G"/>
    <property type="match status" value="1"/>
</dbReference>
<evidence type="ECO:0000313" key="8">
    <source>
        <dbReference type="EMBL" id="EUD67686.1"/>
    </source>
</evidence>
<dbReference type="Proteomes" id="UP000030640">
    <property type="component" value="Unassembled WGS sequence"/>
</dbReference>
<feature type="domain" description="GST N-terminal" evidence="6">
    <location>
        <begin position="15"/>
        <end position="95"/>
    </location>
</feature>
<dbReference type="InterPro" id="IPR001662">
    <property type="entry name" value="EF1B_G_C"/>
</dbReference>
<dbReference type="VEuPathDB" id="PlasmoDB:C922_01872"/>
<dbReference type="PROSITE" id="PS50405">
    <property type="entry name" value="GST_CTER"/>
    <property type="match status" value="1"/>
</dbReference>
<dbReference type="GO" id="GO:0005634">
    <property type="term" value="C:nucleus"/>
    <property type="evidence" value="ECO:0007669"/>
    <property type="project" value="TreeGrafter"/>
</dbReference>
<dbReference type="FunFam" id="3.40.30.10:FF:000148">
    <property type="entry name" value="Elongation factor 1B gamma"/>
    <property type="match status" value="1"/>
</dbReference>
<keyword evidence="9" id="KW-1185">Reference proteome</keyword>
<evidence type="ECO:0000256" key="2">
    <source>
        <dbReference type="ARBA" id="ARBA00022917"/>
    </source>
</evidence>
<dbReference type="Pfam" id="PF02798">
    <property type="entry name" value="GST_N"/>
    <property type="match status" value="1"/>
</dbReference>
<name>W7AQH6_9APIC</name>
<dbReference type="InterPro" id="IPR050802">
    <property type="entry name" value="EF-GSTs"/>
</dbReference>
<dbReference type="PROSITE" id="PS50040">
    <property type="entry name" value="EF1G_C"/>
    <property type="match status" value="1"/>
</dbReference>
<accession>W7AQH6</accession>
<dbReference type="CDD" id="cd03044">
    <property type="entry name" value="GST_N_EF1Bgamma"/>
    <property type="match status" value="1"/>
</dbReference>
<sequence>MRKRGKRLIKKRVVTAMKLLGPKNDIRWLKVQVVASFCNVKLNIPQFEIGKDDKTKEFLNYSPLGRLPVLVTPSGSLFESNAISKYLCNIRRENNLLGKGAFEEAQVNMWVDFNTYELEIPVCCYVSNKSNAKSQKHIEETFACLNNHLLLNQFMVGNGITLADILICVIINFAMKSDKMDESFLKKYGNLFRLYNTISNQKQFKYVFASQQGVGKKAGAQDKNVQKNANNEKKKDKSNKKKDNKNDEDDECELLSDEPTEKKTKKANPLDLLPPSSFSLDEWKYKFSNEKDLLNVAMPHFWKTYDANGFSLYYMKYDKLEDECQISFVACNMAGGFLQRLDNNFSKYSFAVITVLGENKDYDIEGVWLFRGTEIPFEMKDHPSFEYHVFKKLNVNNSADKQIVEDYWCSKESVGARPLVDRKVWK</sequence>
<dbReference type="InterPro" id="IPR036249">
    <property type="entry name" value="Thioredoxin-like_sf"/>
</dbReference>
<protein>
    <submittedName>
        <fullName evidence="8">Elongation factor 1-gamma</fullName>
    </submittedName>
</protein>
<keyword evidence="2 3" id="KW-0648">Protein biosynthesis</keyword>
<dbReference type="InterPro" id="IPR040079">
    <property type="entry name" value="Glutathione_S-Trfase"/>
</dbReference>
<dbReference type="GeneID" id="20037146"/>
<dbReference type="RefSeq" id="XP_008815696.1">
    <property type="nucleotide sequence ID" value="XM_008817474.1"/>
</dbReference>
<evidence type="ECO:0000259" key="7">
    <source>
        <dbReference type="PROSITE" id="PS50405"/>
    </source>
</evidence>
<dbReference type="InterPro" id="IPR010987">
    <property type="entry name" value="Glutathione-S-Trfase_C-like"/>
</dbReference>
<dbReference type="Gene3D" id="3.40.30.10">
    <property type="entry name" value="Glutaredoxin"/>
    <property type="match status" value="1"/>
</dbReference>
<dbReference type="InterPro" id="IPR036433">
    <property type="entry name" value="EF1B_G_C_sf"/>
</dbReference>
<feature type="region of interest" description="Disordered" evidence="4">
    <location>
        <begin position="218"/>
        <end position="269"/>
    </location>
</feature>
<dbReference type="SUPFAM" id="SSF89942">
    <property type="entry name" value="eEF1-gamma domain"/>
    <property type="match status" value="1"/>
</dbReference>
<feature type="domain" description="GST C-terminal" evidence="7">
    <location>
        <begin position="100"/>
        <end position="225"/>
    </location>
</feature>
<dbReference type="PANTHER" id="PTHR43986">
    <property type="entry name" value="ELONGATION FACTOR 1-GAMMA"/>
    <property type="match status" value="1"/>
</dbReference>
<dbReference type="FunFam" id="3.30.70.1010:FF:000001">
    <property type="entry name" value="Elongation factor 1-gamma 1"/>
    <property type="match status" value="1"/>
</dbReference>
<evidence type="ECO:0000259" key="6">
    <source>
        <dbReference type="PROSITE" id="PS50404"/>
    </source>
</evidence>
<evidence type="ECO:0000259" key="5">
    <source>
        <dbReference type="PROSITE" id="PS50040"/>
    </source>
</evidence>
<dbReference type="AlphaFoldDB" id="W7AQH6"/>
<dbReference type="SUPFAM" id="SSF47616">
    <property type="entry name" value="GST C-terminal domain-like"/>
    <property type="match status" value="1"/>
</dbReference>
<dbReference type="InterPro" id="IPR036282">
    <property type="entry name" value="Glutathione-S-Trfase_C_sf"/>
</dbReference>
<dbReference type="PANTHER" id="PTHR43986:SF1">
    <property type="entry name" value="ELONGATION FACTOR 1-GAMMA"/>
    <property type="match status" value="1"/>
</dbReference>
<dbReference type="EMBL" id="KI965465">
    <property type="protein sequence ID" value="EUD67686.1"/>
    <property type="molecule type" value="Genomic_DNA"/>
</dbReference>
<dbReference type="Gene3D" id="1.20.1050.10">
    <property type="match status" value="1"/>
</dbReference>
<evidence type="ECO:0000256" key="1">
    <source>
        <dbReference type="ARBA" id="ARBA00022768"/>
    </source>
</evidence>
<organism evidence="8 9">
    <name type="scientific">Plasmodium inui San Antonio 1</name>
    <dbReference type="NCBI Taxonomy" id="1237626"/>
    <lineage>
        <taxon>Eukaryota</taxon>
        <taxon>Sar</taxon>
        <taxon>Alveolata</taxon>
        <taxon>Apicomplexa</taxon>
        <taxon>Aconoidasida</taxon>
        <taxon>Haemosporida</taxon>
        <taxon>Plasmodiidae</taxon>
        <taxon>Plasmodium</taxon>
        <taxon>Plasmodium (Plasmodium)</taxon>
    </lineage>
</organism>